<dbReference type="EMBL" id="QEAO01000012">
    <property type="protein sequence ID" value="TPX34638.1"/>
    <property type="molecule type" value="Genomic_DNA"/>
</dbReference>
<dbReference type="GO" id="GO:0005782">
    <property type="term" value="C:peroxisomal matrix"/>
    <property type="evidence" value="ECO:0007669"/>
    <property type="project" value="TreeGrafter"/>
</dbReference>
<comment type="subcellular location">
    <subcellularLocation>
        <location evidence="1">Peroxisome</location>
    </subcellularLocation>
</comment>
<dbReference type="InterPro" id="IPR001753">
    <property type="entry name" value="Enoyl-CoA_hydra/iso"/>
</dbReference>
<dbReference type="InterPro" id="IPR051053">
    <property type="entry name" value="ECH/Chromodomain_protein"/>
</dbReference>
<evidence type="ECO:0000256" key="3">
    <source>
        <dbReference type="ARBA" id="ARBA00023235"/>
    </source>
</evidence>
<dbReference type="RefSeq" id="XP_031025316.1">
    <property type="nucleotide sequence ID" value="XM_031168595.1"/>
</dbReference>
<dbReference type="GO" id="GO:0004165">
    <property type="term" value="F:delta(3)-delta(2)-enoyl-CoA isomerase activity"/>
    <property type="evidence" value="ECO:0007669"/>
    <property type="project" value="UniProtKB-ARBA"/>
</dbReference>
<dbReference type="CDD" id="cd06558">
    <property type="entry name" value="crotonase-like"/>
    <property type="match status" value="1"/>
</dbReference>
<dbReference type="Gene3D" id="3.90.226.10">
    <property type="entry name" value="2-enoyl-CoA Hydratase, Chain A, domain 1"/>
    <property type="match status" value="1"/>
</dbReference>
<organism evidence="4 5">
    <name type="scientific">Synchytrium microbalum</name>
    <dbReference type="NCBI Taxonomy" id="1806994"/>
    <lineage>
        <taxon>Eukaryota</taxon>
        <taxon>Fungi</taxon>
        <taxon>Fungi incertae sedis</taxon>
        <taxon>Chytridiomycota</taxon>
        <taxon>Chytridiomycota incertae sedis</taxon>
        <taxon>Chytridiomycetes</taxon>
        <taxon>Synchytriales</taxon>
        <taxon>Synchytriaceae</taxon>
        <taxon>Synchytrium</taxon>
    </lineage>
</organism>
<keyword evidence="3" id="KW-0413">Isomerase</keyword>
<dbReference type="Pfam" id="PF00378">
    <property type="entry name" value="ECH_1"/>
    <property type="match status" value="2"/>
</dbReference>
<proteinExistence type="predicted"/>
<evidence type="ECO:0000256" key="2">
    <source>
        <dbReference type="ARBA" id="ARBA00023140"/>
    </source>
</evidence>
<dbReference type="OrthoDB" id="448450at2759"/>
<reference evidence="4 5" key="1">
    <citation type="journal article" date="2019" name="Sci. Rep.">
        <title>Comparative genomics of chytrid fungi reveal insights into the obligate biotrophic and pathogenic lifestyle of Synchytrium endobioticum.</title>
        <authorList>
            <person name="van de Vossenberg B.T.L.H."/>
            <person name="Warris S."/>
            <person name="Nguyen H.D.T."/>
            <person name="van Gent-Pelzer M.P.E."/>
            <person name="Joly D.L."/>
            <person name="van de Geest H.C."/>
            <person name="Bonants P.J.M."/>
            <person name="Smith D.S."/>
            <person name="Levesque C.A."/>
            <person name="van der Lee T.A.J."/>
        </authorList>
    </citation>
    <scope>NUCLEOTIDE SEQUENCE [LARGE SCALE GENOMIC DNA]</scope>
    <source>
        <strain evidence="4 5">JEL517</strain>
    </source>
</reference>
<accession>A0A507C5I7</accession>
<evidence type="ECO:0000256" key="1">
    <source>
        <dbReference type="ARBA" id="ARBA00004275"/>
    </source>
</evidence>
<evidence type="ECO:0000313" key="5">
    <source>
        <dbReference type="Proteomes" id="UP000319731"/>
    </source>
</evidence>
<dbReference type="GO" id="GO:0006635">
    <property type="term" value="P:fatty acid beta-oxidation"/>
    <property type="evidence" value="ECO:0007669"/>
    <property type="project" value="TreeGrafter"/>
</dbReference>
<keyword evidence="2" id="KW-0576">Peroxisome</keyword>
<evidence type="ECO:0000313" key="4">
    <source>
        <dbReference type="EMBL" id="TPX34638.1"/>
    </source>
</evidence>
<dbReference type="SUPFAM" id="SSF52096">
    <property type="entry name" value="ClpP/crotonase"/>
    <property type="match status" value="1"/>
</dbReference>
<keyword evidence="5" id="KW-1185">Reference proteome</keyword>
<sequence>MASSAPSFEDLVITIDGLVATIRINRPKSLNSFLLNTYKEIGKALHWIDTLNDVSITVITGTGKLFSSGIDLKDAGSRPSPPDPNDAKEERWRDISARGINTVIALAEHSKVTIVALNGAVVGCHKYRYLIVLFSLFRPAGWIAGADIIVASQSAYVYMPMIKFGLIPEAASSFTWATRLHAGFAEDLLYTARKATATELSPKAIQRVWPDKEFDAKLKEMIDGMRTQNVRSMLEAKRLLRGGEYRYRVQNAVVSETLMLMNRPPSNSSSTFANQIAEMAKKKQMASKI</sequence>
<dbReference type="Proteomes" id="UP000319731">
    <property type="component" value="Unassembled WGS sequence"/>
</dbReference>
<dbReference type="AlphaFoldDB" id="A0A507C5I7"/>
<dbReference type="PANTHER" id="PTHR43684:SF1">
    <property type="entry name" value="ENOYL-COA DELTA ISOMERASE 2"/>
    <property type="match status" value="1"/>
</dbReference>
<dbReference type="STRING" id="1806994.A0A507C5I7"/>
<dbReference type="GeneID" id="42003892"/>
<protein>
    <submittedName>
        <fullName evidence="4">Uncharacterized protein</fullName>
    </submittedName>
</protein>
<comment type="caution">
    <text evidence="4">The sequence shown here is derived from an EMBL/GenBank/DDBJ whole genome shotgun (WGS) entry which is preliminary data.</text>
</comment>
<dbReference type="PANTHER" id="PTHR43684">
    <property type="match status" value="1"/>
</dbReference>
<dbReference type="InterPro" id="IPR029045">
    <property type="entry name" value="ClpP/crotonase-like_dom_sf"/>
</dbReference>
<name>A0A507C5I7_9FUNG</name>
<gene>
    <name evidence="4" type="ORF">SmJEL517_g02667</name>
</gene>